<dbReference type="CDD" id="cd16430">
    <property type="entry name" value="TraB"/>
    <property type="match status" value="1"/>
</dbReference>
<evidence type="ECO:0008006" key="5">
    <source>
        <dbReference type="Google" id="ProtNLM"/>
    </source>
</evidence>
<gene>
    <name evidence="3" type="ORF">MS2017_1379</name>
</gene>
<reference evidence="3 4" key="1">
    <citation type="submission" date="2017-11" db="EMBL/GenBank/DDBJ databases">
        <title>Genome sequence of the bacterial symbiont EPR9N from a vent mussel Bathymodiolus thermophilus.</title>
        <authorList>
            <person name="Won Y.-J."/>
        </authorList>
    </citation>
    <scope>NUCLEOTIDE SEQUENCE [LARGE SCALE GENOMIC DNA]</scope>
    <source>
        <strain evidence="3 4">EPR9N</strain>
    </source>
</reference>
<dbReference type="EMBL" id="CP024634">
    <property type="protein sequence ID" value="AYQ57067.1"/>
    <property type="molecule type" value="Genomic_DNA"/>
</dbReference>
<dbReference type="RefSeq" id="WP_122951727.1">
    <property type="nucleotide sequence ID" value="NZ_CP024634.1"/>
</dbReference>
<evidence type="ECO:0000256" key="2">
    <source>
        <dbReference type="SAM" id="Phobius"/>
    </source>
</evidence>
<dbReference type="KEGG" id="bthg:MS2017_1379"/>
<feature type="transmembrane region" description="Helical" evidence="2">
    <location>
        <begin position="21"/>
        <end position="37"/>
    </location>
</feature>
<sequence length="380" mass="41777">MNKFKEKYKKLEKTTQLRIKQAIIVIAVVIVLLLSYANKTKEKEQKVARENTKKDFVINTDSALFEDDISDALDEKLRESQEIIKQQTKDIEQLKELFLLQTQDNQQANSKEKEVETKKSIQSFPPISGMNNDYSQNTDLLIQPRWIGGIVHEEYEAEEEIAKSKQDSQKKRIIKLPPSFMKGFLLTGMDAMTIEGSNDTPEPMMIRVQAPAMLPNDVKANLKGCFVVAEGYGNLATHRVDARLRSLSCINLRGNSVIFEKIKGYVQDGDGKRGIKGVPVHRAGALIARSMIAGAFEGIGNAITGSAQTTSISALGNTNSTPSSNLSKAALGGGISAGAKDVRSLFLQLAKQSSPIIEIGAAKKISVVITELVELKIQEL</sequence>
<evidence type="ECO:0000256" key="1">
    <source>
        <dbReference type="SAM" id="MobiDB-lite"/>
    </source>
</evidence>
<feature type="compositionally biased region" description="Basic and acidic residues" evidence="1">
    <location>
        <begin position="110"/>
        <end position="119"/>
    </location>
</feature>
<dbReference type="Pfam" id="PF03743">
    <property type="entry name" value="TrbI"/>
    <property type="match status" value="1"/>
</dbReference>
<protein>
    <recommendedName>
        <fullName evidence="5">Conjugal transfer protein TraB</fullName>
    </recommendedName>
</protein>
<dbReference type="InterPro" id="IPR005498">
    <property type="entry name" value="T4SS_VirB10/TraB/TrbI"/>
</dbReference>
<dbReference type="AlphaFoldDB" id="A0A3G3IMJ5"/>
<dbReference type="Proteomes" id="UP000278334">
    <property type="component" value="Chromosome"/>
</dbReference>
<accession>A0A3G3IMJ5</accession>
<name>A0A3G3IMJ5_9GAMM</name>
<keyword evidence="2" id="KW-0812">Transmembrane</keyword>
<organism evidence="3 4">
    <name type="scientific">Bathymodiolus thermophilus thioautotrophic gill symbiont</name>
    <dbReference type="NCBI Taxonomy" id="2360"/>
    <lineage>
        <taxon>Bacteria</taxon>
        <taxon>Pseudomonadati</taxon>
        <taxon>Pseudomonadota</taxon>
        <taxon>Gammaproteobacteria</taxon>
        <taxon>sulfur-oxidizing symbionts</taxon>
    </lineage>
</organism>
<evidence type="ECO:0000313" key="3">
    <source>
        <dbReference type="EMBL" id="AYQ57067.1"/>
    </source>
</evidence>
<keyword evidence="2" id="KW-0472">Membrane</keyword>
<feature type="compositionally biased region" description="Polar residues" evidence="1">
    <location>
        <begin position="120"/>
        <end position="129"/>
    </location>
</feature>
<evidence type="ECO:0000313" key="4">
    <source>
        <dbReference type="Proteomes" id="UP000278334"/>
    </source>
</evidence>
<proteinExistence type="predicted"/>
<keyword evidence="2" id="KW-1133">Transmembrane helix</keyword>
<feature type="region of interest" description="Disordered" evidence="1">
    <location>
        <begin position="108"/>
        <end position="129"/>
    </location>
</feature>